<proteinExistence type="predicted"/>
<gene>
    <name evidence="1" type="ORF">FB459_2350</name>
</gene>
<sequence>MQSEVRAQLDPWISALAASSSIQNELRQELLTDTQLDQLVERGIDNEDQIRTAARKILTGDPIAAEHEVRALQAEGFRLSDEVRRQRLWRTDEYLARWAAAISGPLRALPSAPSYDVKSLYGSVGLRNTFEPVHQRCSWTLVPNESHA</sequence>
<comment type="caution">
    <text evidence="1">The sequence shown here is derived from an EMBL/GenBank/DDBJ whole genome shotgun (WGS) entry which is preliminary data.</text>
</comment>
<dbReference type="Proteomes" id="UP000320806">
    <property type="component" value="Unassembled WGS sequence"/>
</dbReference>
<evidence type="ECO:0000313" key="2">
    <source>
        <dbReference type="Proteomes" id="UP000320806"/>
    </source>
</evidence>
<dbReference type="RefSeq" id="WP_141928586.1">
    <property type="nucleotide sequence ID" value="NZ_BAABCI010000027.1"/>
</dbReference>
<dbReference type="AlphaFoldDB" id="A0A542EHM5"/>
<protein>
    <submittedName>
        <fullName evidence="1">Uncharacterized protein</fullName>
    </submittedName>
</protein>
<accession>A0A542EHM5</accession>
<reference evidence="1 2" key="1">
    <citation type="submission" date="2019-06" db="EMBL/GenBank/DDBJ databases">
        <title>Sequencing the genomes of 1000 actinobacteria strains.</title>
        <authorList>
            <person name="Klenk H.-P."/>
        </authorList>
    </citation>
    <scope>NUCLEOTIDE SEQUENCE [LARGE SCALE GENOMIC DNA]</scope>
    <source>
        <strain evidence="1 2">DSM 19828</strain>
    </source>
</reference>
<organism evidence="1 2">
    <name type="scientific">Yimella lutea</name>
    <dbReference type="NCBI Taxonomy" id="587872"/>
    <lineage>
        <taxon>Bacteria</taxon>
        <taxon>Bacillati</taxon>
        <taxon>Actinomycetota</taxon>
        <taxon>Actinomycetes</taxon>
        <taxon>Micrococcales</taxon>
        <taxon>Dermacoccaceae</taxon>
        <taxon>Yimella</taxon>
    </lineage>
</organism>
<keyword evidence="2" id="KW-1185">Reference proteome</keyword>
<name>A0A542EHM5_9MICO</name>
<dbReference type="EMBL" id="VFMO01000001">
    <property type="protein sequence ID" value="TQJ14841.1"/>
    <property type="molecule type" value="Genomic_DNA"/>
</dbReference>
<evidence type="ECO:0000313" key="1">
    <source>
        <dbReference type="EMBL" id="TQJ14841.1"/>
    </source>
</evidence>